<evidence type="ECO:0000256" key="1">
    <source>
        <dbReference type="ARBA" id="ARBA00023015"/>
    </source>
</evidence>
<keyword evidence="2" id="KW-0238">DNA-binding</keyword>
<protein>
    <submittedName>
        <fullName evidence="5">MarR family transcriptional regulator</fullName>
    </submittedName>
</protein>
<sequence length="154" mass="17437">MANVSSLVDDIARLYPAVYERLHARWDKNDPRPSPESLAVMQHLWASGPLTMGEAARHFDRALSAISELTDRLEARGWIARSVDSRDRRRILIWLTDAGIALLQRTREVLSREALSAALQRMDEHQRQQLLQGLSALVEASRSLPPPLESDHEP</sequence>
<dbReference type="InterPro" id="IPR000835">
    <property type="entry name" value="HTH_MarR-typ"/>
</dbReference>
<keyword evidence="1" id="KW-0805">Transcription regulation</keyword>
<dbReference type="Gene3D" id="1.10.10.10">
    <property type="entry name" value="Winged helix-like DNA-binding domain superfamily/Winged helix DNA-binding domain"/>
    <property type="match status" value="1"/>
</dbReference>
<dbReference type="Proteomes" id="UP001064632">
    <property type="component" value="Chromosome"/>
</dbReference>
<proteinExistence type="predicted"/>
<keyword evidence="3" id="KW-0804">Transcription</keyword>
<dbReference type="SMART" id="SM00347">
    <property type="entry name" value="HTH_MARR"/>
    <property type="match status" value="1"/>
</dbReference>
<dbReference type="SUPFAM" id="SSF46785">
    <property type="entry name" value="Winged helix' DNA-binding domain"/>
    <property type="match status" value="1"/>
</dbReference>
<evidence type="ECO:0000256" key="2">
    <source>
        <dbReference type="ARBA" id="ARBA00023125"/>
    </source>
</evidence>
<dbReference type="InterPro" id="IPR023187">
    <property type="entry name" value="Tscrpt_reg_MarR-type_CS"/>
</dbReference>
<feature type="domain" description="HTH marR-type" evidence="4">
    <location>
        <begin position="4"/>
        <end position="139"/>
    </location>
</feature>
<evidence type="ECO:0000256" key="3">
    <source>
        <dbReference type="ARBA" id="ARBA00023163"/>
    </source>
</evidence>
<dbReference type="InterPro" id="IPR039422">
    <property type="entry name" value="MarR/SlyA-like"/>
</dbReference>
<dbReference type="PANTHER" id="PTHR33164:SF89">
    <property type="entry name" value="MARR FAMILY REGULATORY PROTEIN"/>
    <property type="match status" value="1"/>
</dbReference>
<dbReference type="EMBL" id="CP104694">
    <property type="protein sequence ID" value="UXI67916.1"/>
    <property type="molecule type" value="Genomic_DNA"/>
</dbReference>
<name>A0ABY6BH33_9GAMM</name>
<dbReference type="PROSITE" id="PS50995">
    <property type="entry name" value="HTH_MARR_2"/>
    <property type="match status" value="1"/>
</dbReference>
<dbReference type="InterPro" id="IPR036390">
    <property type="entry name" value="WH_DNA-bd_sf"/>
</dbReference>
<dbReference type="PANTHER" id="PTHR33164">
    <property type="entry name" value="TRANSCRIPTIONAL REGULATOR, MARR FAMILY"/>
    <property type="match status" value="1"/>
</dbReference>
<gene>
    <name evidence="5" type="ORF">N4264_24840</name>
</gene>
<evidence type="ECO:0000313" key="5">
    <source>
        <dbReference type="EMBL" id="UXI67916.1"/>
    </source>
</evidence>
<dbReference type="RefSeq" id="WP_261694885.1">
    <property type="nucleotide sequence ID" value="NZ_CP104694.1"/>
</dbReference>
<evidence type="ECO:0000259" key="4">
    <source>
        <dbReference type="PROSITE" id="PS50995"/>
    </source>
</evidence>
<dbReference type="PRINTS" id="PR00598">
    <property type="entry name" value="HTHMARR"/>
</dbReference>
<reference evidence="5" key="1">
    <citation type="submission" date="2022-09" db="EMBL/GenBank/DDBJ databases">
        <title>Tahibacter sp. nov., isolated from a fresh water.</title>
        <authorList>
            <person name="Baek J.H."/>
            <person name="Lee J.K."/>
            <person name="Kim J.M."/>
            <person name="Jeon C.O."/>
        </authorList>
    </citation>
    <scope>NUCLEOTIDE SEQUENCE</scope>
    <source>
        <strain evidence="5">W38</strain>
    </source>
</reference>
<accession>A0ABY6BH33</accession>
<keyword evidence="6" id="KW-1185">Reference proteome</keyword>
<dbReference type="InterPro" id="IPR036388">
    <property type="entry name" value="WH-like_DNA-bd_sf"/>
</dbReference>
<evidence type="ECO:0000313" key="6">
    <source>
        <dbReference type="Proteomes" id="UP001064632"/>
    </source>
</evidence>
<organism evidence="5 6">
    <name type="scientific">Tahibacter amnicola</name>
    <dbReference type="NCBI Taxonomy" id="2976241"/>
    <lineage>
        <taxon>Bacteria</taxon>
        <taxon>Pseudomonadati</taxon>
        <taxon>Pseudomonadota</taxon>
        <taxon>Gammaproteobacteria</taxon>
        <taxon>Lysobacterales</taxon>
        <taxon>Rhodanobacteraceae</taxon>
        <taxon>Tahibacter</taxon>
    </lineage>
</organism>
<dbReference type="PROSITE" id="PS01117">
    <property type="entry name" value="HTH_MARR_1"/>
    <property type="match status" value="1"/>
</dbReference>
<dbReference type="Pfam" id="PF01047">
    <property type="entry name" value="MarR"/>
    <property type="match status" value="1"/>
</dbReference>